<dbReference type="KEGG" id="glt:GlitD10_2937"/>
<reference evidence="8 9" key="1">
    <citation type="submission" date="2016-10" db="EMBL/GenBank/DDBJ databases">
        <title>Description of Gloeomargarita lithophora gen. nov., sp. nov., a thylakoid-bearing basal-branching cyanobacterium with intracellular carbonates, and proposal for Gloeomargaritales ord. nov.</title>
        <authorList>
            <person name="Moreira D."/>
            <person name="Tavera R."/>
            <person name="Benzerara K."/>
            <person name="Skouri-Panet F."/>
            <person name="Couradeau E."/>
            <person name="Gerard E."/>
            <person name="Loussert C."/>
            <person name="Novelo E."/>
            <person name="Zivanovic Y."/>
            <person name="Lopez-Garcia P."/>
        </authorList>
    </citation>
    <scope>NUCLEOTIDE SEQUENCE [LARGE SCALE GENOMIC DNA]</scope>
    <source>
        <strain evidence="8 9">D10</strain>
    </source>
</reference>
<sequence length="354" mass="39165">MKKIVLGMGLWFMLTTTVGAQGTLVPLTAAQVAQLGWPDDGSSKELEQAIQRSLTYYQQVHPATRFTYGLEQYSPQQMRASLHLFQRVMRLPPDQRRQELVAKFSIFASRNHQGAAFFTGYYQPEIGARDQPQGMWHTPVHGYPGATQASRTEIRNGALAGRAPVLAYVDPIEHFFLQVQGSGMLIFPNGRRQWVGFAGHNNQPYRSIGKLLVNEGVLTPETVSMPAIKTYLRQNPQEIQRVFAHNPRYVFFAPRAQAPGGSLGQPLTAGRSLAMDSDLIPKGGLAFVQTTYPTTPQSWAPLNRFMLVQDTGSAIQGQGRGDIFWGQGATAELRAGLMKQPGQLWLLVAKKSAL</sequence>
<dbReference type="Pfam" id="PF06725">
    <property type="entry name" value="3D"/>
    <property type="match status" value="1"/>
</dbReference>
<dbReference type="Gene3D" id="2.40.40.10">
    <property type="entry name" value="RlpA-like domain"/>
    <property type="match status" value="2"/>
</dbReference>
<keyword evidence="3" id="KW-0456">Lyase</keyword>
<evidence type="ECO:0000313" key="8">
    <source>
        <dbReference type="EMBL" id="APB35282.1"/>
    </source>
</evidence>
<dbReference type="InterPro" id="IPR026044">
    <property type="entry name" value="MltA"/>
</dbReference>
<evidence type="ECO:0000256" key="6">
    <source>
        <dbReference type="SAM" id="SignalP"/>
    </source>
</evidence>
<dbReference type="CDD" id="cd14668">
    <property type="entry name" value="mlta_B"/>
    <property type="match status" value="1"/>
</dbReference>
<dbReference type="Pfam" id="PF03562">
    <property type="entry name" value="MltA"/>
    <property type="match status" value="1"/>
</dbReference>
<proteinExistence type="predicted"/>
<dbReference type="InterPro" id="IPR005300">
    <property type="entry name" value="MltA_B"/>
</dbReference>
<dbReference type="RefSeq" id="WP_084111868.1">
    <property type="nucleotide sequence ID" value="NZ_CP017675.1"/>
</dbReference>
<accession>A0A1J0AH61</accession>
<dbReference type="PIRSF" id="PIRSF019422">
    <property type="entry name" value="MltA"/>
    <property type="match status" value="1"/>
</dbReference>
<dbReference type="PANTHER" id="PTHR30124:SF0">
    <property type="entry name" value="MEMBRANE-BOUND LYTIC MUREIN TRANSGLYCOSYLASE A"/>
    <property type="match status" value="1"/>
</dbReference>
<dbReference type="GO" id="GO:0071555">
    <property type="term" value="P:cell wall organization"/>
    <property type="evidence" value="ECO:0007669"/>
    <property type="project" value="UniProtKB-KW"/>
</dbReference>
<dbReference type="GO" id="GO:0019867">
    <property type="term" value="C:outer membrane"/>
    <property type="evidence" value="ECO:0007669"/>
    <property type="project" value="InterPro"/>
</dbReference>
<dbReference type="InterPro" id="IPR010611">
    <property type="entry name" value="3D_dom"/>
</dbReference>
<evidence type="ECO:0000256" key="1">
    <source>
        <dbReference type="ARBA" id="ARBA00001420"/>
    </source>
</evidence>
<evidence type="ECO:0000256" key="3">
    <source>
        <dbReference type="ARBA" id="ARBA00023239"/>
    </source>
</evidence>
<organism evidence="8 9">
    <name type="scientific">Gloeomargarita lithophora Alchichica-D10</name>
    <dbReference type="NCBI Taxonomy" id="1188229"/>
    <lineage>
        <taxon>Bacteria</taxon>
        <taxon>Bacillati</taxon>
        <taxon>Cyanobacteriota</taxon>
        <taxon>Cyanophyceae</taxon>
        <taxon>Gloeomargaritales</taxon>
        <taxon>Gloeomargaritaceae</taxon>
        <taxon>Gloeomargarita</taxon>
    </lineage>
</organism>
<protein>
    <recommendedName>
        <fullName evidence="2">peptidoglycan lytic exotransglycosylase</fullName>
        <ecNumber evidence="2">4.2.2.n1</ecNumber>
    </recommendedName>
    <alternativeName>
        <fullName evidence="5">Murein hydrolase A</fullName>
    </alternativeName>
</protein>
<dbReference type="OrthoDB" id="9783686at2"/>
<evidence type="ECO:0000256" key="2">
    <source>
        <dbReference type="ARBA" id="ARBA00012587"/>
    </source>
</evidence>
<dbReference type="GO" id="GO:0009253">
    <property type="term" value="P:peptidoglycan catabolic process"/>
    <property type="evidence" value="ECO:0007669"/>
    <property type="project" value="TreeGrafter"/>
</dbReference>
<feature type="domain" description="Lytic transglycosylase MltA" evidence="7">
    <location>
        <begin position="125"/>
        <end position="253"/>
    </location>
</feature>
<evidence type="ECO:0000259" key="7">
    <source>
        <dbReference type="SMART" id="SM00925"/>
    </source>
</evidence>
<dbReference type="EC" id="4.2.2.n1" evidence="2"/>
<keyword evidence="4" id="KW-0961">Cell wall biogenesis/degradation</keyword>
<dbReference type="EMBL" id="CP017675">
    <property type="protein sequence ID" value="APB35282.1"/>
    <property type="molecule type" value="Genomic_DNA"/>
</dbReference>
<evidence type="ECO:0000256" key="5">
    <source>
        <dbReference type="ARBA" id="ARBA00030918"/>
    </source>
</evidence>
<dbReference type="CDD" id="cd14485">
    <property type="entry name" value="mltA_like_LT_A"/>
    <property type="match status" value="1"/>
</dbReference>
<comment type="catalytic activity">
    <reaction evidence="1">
        <text>Exolytic cleavage of the (1-&gt;4)-beta-glycosidic linkage between N-acetylmuramic acid (MurNAc) and N-acetylglucosamine (GlcNAc) residues in peptidoglycan, from either the reducing or the non-reducing ends of the peptidoglycan chains, with concomitant formation of a 1,6-anhydrobond in the MurNAc residue.</text>
        <dbReference type="EC" id="4.2.2.n1"/>
    </reaction>
</comment>
<keyword evidence="9" id="KW-1185">Reference proteome</keyword>
<feature type="chain" id="PRO_5009608766" description="peptidoglycan lytic exotransglycosylase" evidence="6">
    <location>
        <begin position="21"/>
        <end position="354"/>
    </location>
</feature>
<dbReference type="GO" id="GO:0004553">
    <property type="term" value="F:hydrolase activity, hydrolyzing O-glycosyl compounds"/>
    <property type="evidence" value="ECO:0007669"/>
    <property type="project" value="InterPro"/>
</dbReference>
<gene>
    <name evidence="8" type="primary">mltA</name>
    <name evidence="8" type="ORF">GlitD10_2937</name>
</gene>
<evidence type="ECO:0000256" key="4">
    <source>
        <dbReference type="ARBA" id="ARBA00023316"/>
    </source>
</evidence>
<evidence type="ECO:0000313" key="9">
    <source>
        <dbReference type="Proteomes" id="UP000180235"/>
    </source>
</evidence>
<dbReference type="Proteomes" id="UP000180235">
    <property type="component" value="Chromosome"/>
</dbReference>
<dbReference type="InterPro" id="IPR036908">
    <property type="entry name" value="RlpA-like_sf"/>
</dbReference>
<dbReference type="GO" id="GO:0009254">
    <property type="term" value="P:peptidoglycan turnover"/>
    <property type="evidence" value="ECO:0007669"/>
    <property type="project" value="InterPro"/>
</dbReference>
<keyword evidence="6" id="KW-0732">Signal</keyword>
<dbReference type="GO" id="GO:0008933">
    <property type="term" value="F:peptidoglycan lytic transglycosylase activity"/>
    <property type="evidence" value="ECO:0007669"/>
    <property type="project" value="TreeGrafter"/>
</dbReference>
<dbReference type="PANTHER" id="PTHR30124">
    <property type="entry name" value="MEMBRANE-BOUND LYTIC MUREIN TRANSGLYCOSYLASE A"/>
    <property type="match status" value="1"/>
</dbReference>
<dbReference type="SMART" id="SM00925">
    <property type="entry name" value="MltA"/>
    <property type="match status" value="1"/>
</dbReference>
<dbReference type="SUPFAM" id="SSF50685">
    <property type="entry name" value="Barwin-like endoglucanases"/>
    <property type="match status" value="1"/>
</dbReference>
<feature type="signal peptide" evidence="6">
    <location>
        <begin position="1"/>
        <end position="20"/>
    </location>
</feature>
<name>A0A1J0AH61_9CYAN</name>
<dbReference type="AlphaFoldDB" id="A0A1J0AH61"/>